<proteinExistence type="predicted"/>
<dbReference type="InterPro" id="IPR013424">
    <property type="entry name" value="Ice-binding_C"/>
</dbReference>
<name>A0ABT1ZP98_9BURK</name>
<dbReference type="Pfam" id="PF07589">
    <property type="entry name" value="PEP-CTERM"/>
    <property type="match status" value="1"/>
</dbReference>
<dbReference type="RefSeq" id="WP_258816327.1">
    <property type="nucleotide sequence ID" value="NZ_JANUGW010000005.1"/>
</dbReference>
<feature type="chain" id="PRO_5046388660" evidence="1">
    <location>
        <begin position="24"/>
        <end position="183"/>
    </location>
</feature>
<evidence type="ECO:0000313" key="3">
    <source>
        <dbReference type="EMBL" id="MCS0581742.1"/>
    </source>
</evidence>
<dbReference type="Proteomes" id="UP001204151">
    <property type="component" value="Unassembled WGS sequence"/>
</dbReference>
<dbReference type="EMBL" id="JANUGW010000005">
    <property type="protein sequence ID" value="MCS0581742.1"/>
    <property type="molecule type" value="Genomic_DNA"/>
</dbReference>
<organism evidence="3 4">
    <name type="scientific">Massilia pinisoli</name>
    <dbReference type="NCBI Taxonomy" id="1772194"/>
    <lineage>
        <taxon>Bacteria</taxon>
        <taxon>Pseudomonadati</taxon>
        <taxon>Pseudomonadota</taxon>
        <taxon>Betaproteobacteria</taxon>
        <taxon>Burkholderiales</taxon>
        <taxon>Oxalobacteraceae</taxon>
        <taxon>Telluria group</taxon>
        <taxon>Massilia</taxon>
    </lineage>
</organism>
<sequence length="183" mass="18993">MKSIKHALLGFVLATCAVFNASATPTFSDAFFVVPVFGPTTTQTWDFGITEPAAQAGDTFLYDFLFNTPPEPAWFKFAVFPDVAGSLAFTDLGFFAGDFVTPIDALTLSLTSDLAAGSGTITSGTYDVRLAGTFLAAGAGFTGVAVSDVPEPVSLALMAAGLAGMGAARRRRRVAKEDAVEAT</sequence>
<dbReference type="NCBIfam" id="TIGR02595">
    <property type="entry name" value="PEP_CTERM"/>
    <property type="match status" value="1"/>
</dbReference>
<feature type="signal peptide" evidence="1">
    <location>
        <begin position="1"/>
        <end position="23"/>
    </location>
</feature>
<comment type="caution">
    <text evidence="3">The sequence shown here is derived from an EMBL/GenBank/DDBJ whole genome shotgun (WGS) entry which is preliminary data.</text>
</comment>
<feature type="domain" description="Ice-binding protein C-terminal" evidence="2">
    <location>
        <begin position="148"/>
        <end position="171"/>
    </location>
</feature>
<reference evidence="3 4" key="1">
    <citation type="submission" date="2022-08" db="EMBL/GenBank/DDBJ databases">
        <title>Reclassification of Massilia species as members of the genera Telluria, Duganella, Pseudoduganella, Mokoshia gen. nov. and Zemynaea gen. nov. using orthogonal and non-orthogonal genome-based approaches.</title>
        <authorList>
            <person name="Bowman J.P."/>
        </authorList>
    </citation>
    <scope>NUCLEOTIDE SEQUENCE [LARGE SCALE GENOMIC DNA]</scope>
    <source>
        <strain evidence="3 4">JCM 31316</strain>
    </source>
</reference>
<gene>
    <name evidence="3" type="ORF">NX784_09080</name>
</gene>
<evidence type="ECO:0000256" key="1">
    <source>
        <dbReference type="SAM" id="SignalP"/>
    </source>
</evidence>
<protein>
    <submittedName>
        <fullName evidence="3">PEP-CTERM sorting domain-containing protein</fullName>
    </submittedName>
</protein>
<keyword evidence="1" id="KW-0732">Signal</keyword>
<evidence type="ECO:0000259" key="2">
    <source>
        <dbReference type="Pfam" id="PF07589"/>
    </source>
</evidence>
<keyword evidence="4" id="KW-1185">Reference proteome</keyword>
<evidence type="ECO:0000313" key="4">
    <source>
        <dbReference type="Proteomes" id="UP001204151"/>
    </source>
</evidence>
<accession>A0ABT1ZP98</accession>